<dbReference type="Proteomes" id="UP000790347">
    <property type="component" value="Unassembled WGS sequence"/>
</dbReference>
<keyword evidence="1" id="KW-1133">Transmembrane helix</keyword>
<proteinExistence type="predicted"/>
<reference evidence="2" key="1">
    <citation type="submission" date="2013-05" db="EMBL/GenBank/DDBJ databases">
        <authorList>
            <person name="Yim A.K.Y."/>
            <person name="Chan T.F."/>
            <person name="Ji K.M."/>
            <person name="Liu X.Y."/>
            <person name="Zhou J.W."/>
            <person name="Li R.Q."/>
            <person name="Yang K.Y."/>
            <person name="Li J."/>
            <person name="Li M."/>
            <person name="Law P.T.W."/>
            <person name="Wu Y.L."/>
            <person name="Cai Z.L."/>
            <person name="Qin H."/>
            <person name="Bao Y."/>
            <person name="Leung R.K.K."/>
            <person name="Ng P.K.S."/>
            <person name="Zou J."/>
            <person name="Zhong X.J."/>
            <person name="Ran P.X."/>
            <person name="Zhong N.S."/>
            <person name="Liu Z.G."/>
            <person name="Tsui S.K.W."/>
        </authorList>
    </citation>
    <scope>NUCLEOTIDE SEQUENCE</scope>
    <source>
        <strain evidence="2">Derf</strain>
        <tissue evidence="2">Whole organism</tissue>
    </source>
</reference>
<name>A0A922HYK8_DERFA</name>
<feature type="transmembrane region" description="Helical" evidence="1">
    <location>
        <begin position="72"/>
        <end position="91"/>
    </location>
</feature>
<keyword evidence="1" id="KW-0812">Transmembrane</keyword>
<dbReference type="EMBL" id="ASGP02000004">
    <property type="protein sequence ID" value="KAH9510661.1"/>
    <property type="molecule type" value="Genomic_DNA"/>
</dbReference>
<evidence type="ECO:0000313" key="2">
    <source>
        <dbReference type="EMBL" id="KAH9510661.1"/>
    </source>
</evidence>
<evidence type="ECO:0000313" key="3">
    <source>
        <dbReference type="Proteomes" id="UP000790347"/>
    </source>
</evidence>
<comment type="caution">
    <text evidence="2">The sequence shown here is derived from an EMBL/GenBank/DDBJ whole genome shotgun (WGS) entry which is preliminary data.</text>
</comment>
<organism evidence="2 3">
    <name type="scientific">Dermatophagoides farinae</name>
    <name type="common">American house dust mite</name>
    <dbReference type="NCBI Taxonomy" id="6954"/>
    <lineage>
        <taxon>Eukaryota</taxon>
        <taxon>Metazoa</taxon>
        <taxon>Ecdysozoa</taxon>
        <taxon>Arthropoda</taxon>
        <taxon>Chelicerata</taxon>
        <taxon>Arachnida</taxon>
        <taxon>Acari</taxon>
        <taxon>Acariformes</taxon>
        <taxon>Sarcoptiformes</taxon>
        <taxon>Astigmata</taxon>
        <taxon>Psoroptidia</taxon>
        <taxon>Analgoidea</taxon>
        <taxon>Pyroglyphidae</taxon>
        <taxon>Dermatophagoidinae</taxon>
        <taxon>Dermatophagoides</taxon>
    </lineage>
</organism>
<evidence type="ECO:0000256" key="1">
    <source>
        <dbReference type="SAM" id="Phobius"/>
    </source>
</evidence>
<keyword evidence="3" id="KW-1185">Reference proteome</keyword>
<reference evidence="2" key="2">
    <citation type="journal article" date="2022" name="Res Sq">
        <title>Comparative Genomics Reveals Insights into the Divergent Evolution of Astigmatic Mites and Household Pest Adaptations.</title>
        <authorList>
            <person name="Xiong Q."/>
            <person name="Wan A.T.-Y."/>
            <person name="Liu X.-Y."/>
            <person name="Fung C.S.-H."/>
            <person name="Xiao X."/>
            <person name="Malainual N."/>
            <person name="Hou J."/>
            <person name="Wang L."/>
            <person name="Wang M."/>
            <person name="Yang K."/>
            <person name="Cui Y."/>
            <person name="Leung E."/>
            <person name="Nong W."/>
            <person name="Shin S.-K."/>
            <person name="Au S."/>
            <person name="Jeong K.Y."/>
            <person name="Chew F.T."/>
            <person name="Hui J."/>
            <person name="Leung T.F."/>
            <person name="Tungtrongchitr A."/>
            <person name="Zhong N."/>
            <person name="Liu Z."/>
            <person name="Tsui S."/>
        </authorList>
    </citation>
    <scope>NUCLEOTIDE SEQUENCE</scope>
    <source>
        <strain evidence="2">Derf</strain>
        <tissue evidence="2">Whole organism</tissue>
    </source>
</reference>
<keyword evidence="1" id="KW-0472">Membrane</keyword>
<dbReference type="AlphaFoldDB" id="A0A922HYK8"/>
<gene>
    <name evidence="2" type="ORF">DERF_009171</name>
</gene>
<accession>A0A922HYK8</accession>
<protein>
    <submittedName>
        <fullName evidence="2">Uncharacterized protein</fullName>
    </submittedName>
</protein>
<sequence>MIAMDMMMTIDNRDDNTGKTSLLLELFYNFFRVNLINEKKILPIFTNFNFFRTFRLPGIRLHHIDWKQKSSILRFIWNLIIIMILVYSFFYDYPPIQSVERSFYNSKMIIYIRKMSFQIKIRSNYRNDDFPVILYIGLWAFKVLKYQLLIDKESEKLDDSFDKKNKQFLEG</sequence>